<proteinExistence type="predicted"/>
<dbReference type="AlphaFoldDB" id="A0AA35YMW6"/>
<accession>A0AA35YMW6</accession>
<evidence type="ECO:0000313" key="2">
    <source>
        <dbReference type="Proteomes" id="UP001177003"/>
    </source>
</evidence>
<dbReference type="PANTHER" id="PTHR45786:SF77">
    <property type="entry name" value="HELITRON HELICASE-LIKE DOMAIN-CONTAINING PROTEIN-RELATED"/>
    <property type="match status" value="1"/>
</dbReference>
<dbReference type="Proteomes" id="UP001177003">
    <property type="component" value="Chromosome 3"/>
</dbReference>
<dbReference type="EMBL" id="OX465079">
    <property type="protein sequence ID" value="CAI9276996.1"/>
    <property type="molecule type" value="Genomic_DNA"/>
</dbReference>
<organism evidence="1 2">
    <name type="scientific">Lactuca saligna</name>
    <name type="common">Willowleaf lettuce</name>
    <dbReference type="NCBI Taxonomy" id="75948"/>
    <lineage>
        <taxon>Eukaryota</taxon>
        <taxon>Viridiplantae</taxon>
        <taxon>Streptophyta</taxon>
        <taxon>Embryophyta</taxon>
        <taxon>Tracheophyta</taxon>
        <taxon>Spermatophyta</taxon>
        <taxon>Magnoliopsida</taxon>
        <taxon>eudicotyledons</taxon>
        <taxon>Gunneridae</taxon>
        <taxon>Pentapetalae</taxon>
        <taxon>asterids</taxon>
        <taxon>campanulids</taxon>
        <taxon>Asterales</taxon>
        <taxon>Asteraceae</taxon>
        <taxon>Cichorioideae</taxon>
        <taxon>Cichorieae</taxon>
        <taxon>Lactucinae</taxon>
        <taxon>Lactuca</taxon>
    </lineage>
</organism>
<gene>
    <name evidence="1" type="ORF">LSALG_LOCUS16949</name>
</gene>
<keyword evidence="2" id="KW-1185">Reference proteome</keyword>
<sequence>MRVRPVLSQYFDIGDCDCVCKFCGAYFWLSEKSMKLSAPHRPRYSRCCKSGDVILPYTSKLPPEYMSLFRNDSFLRDIRAYNSMFSMTSFRDNVDDEVNDSCCPYVFKISGQISHRIGSLSPDAVKGPRFLQLYLYDTDNEVQNKLISFQNPRTNVLDEGIVRVLVSFLRNNNAYVRIFKTAK</sequence>
<name>A0AA35YMW6_LACSI</name>
<evidence type="ECO:0000313" key="1">
    <source>
        <dbReference type="EMBL" id="CAI9276996.1"/>
    </source>
</evidence>
<protein>
    <recommendedName>
        <fullName evidence="3">Helitron helicase-like domain-containing protein</fullName>
    </recommendedName>
</protein>
<dbReference type="PANTHER" id="PTHR45786">
    <property type="entry name" value="DNA BINDING PROTEIN-LIKE"/>
    <property type="match status" value="1"/>
</dbReference>
<reference evidence="1" key="1">
    <citation type="submission" date="2023-04" db="EMBL/GenBank/DDBJ databases">
        <authorList>
            <person name="Vijverberg K."/>
            <person name="Xiong W."/>
            <person name="Schranz E."/>
        </authorList>
    </citation>
    <scope>NUCLEOTIDE SEQUENCE</scope>
</reference>
<evidence type="ECO:0008006" key="3">
    <source>
        <dbReference type="Google" id="ProtNLM"/>
    </source>
</evidence>